<keyword evidence="3 9" id="KW-0812">Transmembrane</keyword>
<dbReference type="GO" id="GO:0016020">
    <property type="term" value="C:membrane"/>
    <property type="evidence" value="ECO:0007669"/>
    <property type="project" value="UniProtKB-SubCell"/>
</dbReference>
<accession>A0A812IDR1</accession>
<dbReference type="Gene3D" id="1.20.58.340">
    <property type="entry name" value="Magnesium transport protein CorA, transmembrane region"/>
    <property type="match status" value="1"/>
</dbReference>
<comment type="caution">
    <text evidence="10">The sequence shown here is derived from an EMBL/GenBank/DDBJ whole genome shotgun (WGS) entry which is preliminary data.</text>
</comment>
<dbReference type="EMBL" id="CAJNDS010000219">
    <property type="protein sequence ID" value="CAE7029646.1"/>
    <property type="molecule type" value="Genomic_DNA"/>
</dbReference>
<evidence type="ECO:0000256" key="2">
    <source>
        <dbReference type="ARBA" id="ARBA00022448"/>
    </source>
</evidence>
<keyword evidence="11" id="KW-1185">Reference proteome</keyword>
<sequence>MFLPAALRPRANSEPVPFALAVTEALLAIYLDRISGKLQEAVHEANWLIRDSETRQDQAGSLQLEKLRFTKQRLDSVQSQAKSFQTMLFQALEDEDDLSDLAKSVGPTKEEWELCFEYYSQSAAEVDAEVSAHAERIDDLENFWLLRLSSRRLELEKSQLWLEQLGVGLSFGAFVTGIFGMNITSGLETRRPIFFYRACLVILFFSCALSVGLKIFVSRRLRHQGIAVMPNLLHGRAPPERRRFLRAARSF</sequence>
<comment type="subcellular location">
    <subcellularLocation>
        <location evidence="1">Membrane</location>
        <topology evidence="1">Multi-pass membrane protein</topology>
    </subcellularLocation>
</comment>
<dbReference type="AlphaFoldDB" id="A0A812IDR1"/>
<feature type="transmembrane region" description="Helical" evidence="9">
    <location>
        <begin position="193"/>
        <end position="217"/>
    </location>
</feature>
<dbReference type="PANTHER" id="PTHR13890:SF0">
    <property type="entry name" value="MAGNESIUM TRANSPORTER MRS2 HOMOLOG, MITOCHONDRIAL"/>
    <property type="match status" value="1"/>
</dbReference>
<evidence type="ECO:0000256" key="8">
    <source>
        <dbReference type="ARBA" id="ARBA00023136"/>
    </source>
</evidence>
<feature type="transmembrane region" description="Helical" evidence="9">
    <location>
        <begin position="160"/>
        <end position="181"/>
    </location>
</feature>
<proteinExistence type="predicted"/>
<name>A0A812IDR1_9DINO</name>
<evidence type="ECO:0000256" key="9">
    <source>
        <dbReference type="SAM" id="Phobius"/>
    </source>
</evidence>
<keyword evidence="4" id="KW-0460">Magnesium</keyword>
<keyword evidence="2" id="KW-0813">Transport</keyword>
<protein>
    <submittedName>
        <fullName evidence="10">MRS2 protein</fullName>
    </submittedName>
</protein>
<evidence type="ECO:0000256" key="5">
    <source>
        <dbReference type="ARBA" id="ARBA00022946"/>
    </source>
</evidence>
<evidence type="ECO:0000313" key="10">
    <source>
        <dbReference type="EMBL" id="CAE7029646.1"/>
    </source>
</evidence>
<evidence type="ECO:0000256" key="7">
    <source>
        <dbReference type="ARBA" id="ARBA00023065"/>
    </source>
</evidence>
<reference evidence="10" key="1">
    <citation type="submission" date="2021-02" db="EMBL/GenBank/DDBJ databases">
        <authorList>
            <person name="Dougan E. K."/>
            <person name="Rhodes N."/>
            <person name="Thang M."/>
            <person name="Chan C."/>
        </authorList>
    </citation>
    <scope>NUCLEOTIDE SEQUENCE</scope>
</reference>
<evidence type="ECO:0000256" key="4">
    <source>
        <dbReference type="ARBA" id="ARBA00022842"/>
    </source>
</evidence>
<organism evidence="10 11">
    <name type="scientific">Symbiodinium natans</name>
    <dbReference type="NCBI Taxonomy" id="878477"/>
    <lineage>
        <taxon>Eukaryota</taxon>
        <taxon>Sar</taxon>
        <taxon>Alveolata</taxon>
        <taxon>Dinophyceae</taxon>
        <taxon>Suessiales</taxon>
        <taxon>Symbiodiniaceae</taxon>
        <taxon>Symbiodinium</taxon>
    </lineage>
</organism>
<keyword evidence="5" id="KW-0809">Transit peptide</keyword>
<keyword evidence="6 9" id="KW-1133">Transmembrane helix</keyword>
<evidence type="ECO:0000313" key="11">
    <source>
        <dbReference type="Proteomes" id="UP000604046"/>
    </source>
</evidence>
<evidence type="ECO:0000256" key="3">
    <source>
        <dbReference type="ARBA" id="ARBA00022692"/>
    </source>
</evidence>
<gene>
    <name evidence="10" type="primary">MRS2</name>
    <name evidence="10" type="ORF">SNAT2548_LOCUS3557</name>
</gene>
<dbReference type="PANTHER" id="PTHR13890">
    <property type="entry name" value="RNA SPLICING PROTEIN MRS2, MITOCHONDRIAL"/>
    <property type="match status" value="1"/>
</dbReference>
<evidence type="ECO:0000256" key="6">
    <source>
        <dbReference type="ARBA" id="ARBA00022989"/>
    </source>
</evidence>
<keyword evidence="7" id="KW-0406">Ion transport</keyword>
<evidence type="ECO:0000256" key="1">
    <source>
        <dbReference type="ARBA" id="ARBA00004141"/>
    </source>
</evidence>
<keyword evidence="8 9" id="KW-0472">Membrane</keyword>
<dbReference type="GO" id="GO:0015095">
    <property type="term" value="F:magnesium ion transmembrane transporter activity"/>
    <property type="evidence" value="ECO:0007669"/>
    <property type="project" value="TreeGrafter"/>
</dbReference>
<dbReference type="Proteomes" id="UP000604046">
    <property type="component" value="Unassembled WGS sequence"/>
</dbReference>
<dbReference type="InterPro" id="IPR039204">
    <property type="entry name" value="MRS2-like"/>
</dbReference>
<dbReference type="OrthoDB" id="431367at2759"/>